<comment type="caution">
    <text evidence="8">The sequence shown here is derived from an EMBL/GenBank/DDBJ whole genome shotgun (WGS) entry which is preliminary data.</text>
</comment>
<evidence type="ECO:0000313" key="8">
    <source>
        <dbReference type="EMBL" id="NPD92661.1"/>
    </source>
</evidence>
<evidence type="ECO:0000256" key="6">
    <source>
        <dbReference type="SAM" id="Phobius"/>
    </source>
</evidence>
<dbReference type="CDD" id="cd16380">
    <property type="entry name" value="YitT_C"/>
    <property type="match status" value="1"/>
</dbReference>
<comment type="subcellular location">
    <subcellularLocation>
        <location evidence="1">Cell membrane</location>
        <topology evidence="1">Multi-pass membrane protein</topology>
    </subcellularLocation>
</comment>
<accession>A0ABX2AN63</accession>
<proteinExistence type="predicted"/>
<organism evidence="8 9">
    <name type="scientific">Xylanibacter muris</name>
    <dbReference type="NCBI Taxonomy" id="2736290"/>
    <lineage>
        <taxon>Bacteria</taxon>
        <taxon>Pseudomonadati</taxon>
        <taxon>Bacteroidota</taxon>
        <taxon>Bacteroidia</taxon>
        <taxon>Bacteroidales</taxon>
        <taxon>Prevotellaceae</taxon>
        <taxon>Xylanibacter</taxon>
    </lineage>
</organism>
<dbReference type="PIRSF" id="PIRSF006483">
    <property type="entry name" value="Membrane_protein_YitT"/>
    <property type="match status" value="1"/>
</dbReference>
<dbReference type="EMBL" id="JABKKF010000009">
    <property type="protein sequence ID" value="NPD92661.1"/>
    <property type="molecule type" value="Genomic_DNA"/>
</dbReference>
<evidence type="ECO:0000256" key="2">
    <source>
        <dbReference type="ARBA" id="ARBA00022475"/>
    </source>
</evidence>
<feature type="transmembrane region" description="Helical" evidence="6">
    <location>
        <begin position="27"/>
        <end position="46"/>
    </location>
</feature>
<feature type="transmembrane region" description="Helical" evidence="6">
    <location>
        <begin position="93"/>
        <end position="116"/>
    </location>
</feature>
<evidence type="ECO:0000256" key="3">
    <source>
        <dbReference type="ARBA" id="ARBA00022692"/>
    </source>
</evidence>
<keyword evidence="2" id="KW-1003">Cell membrane</keyword>
<evidence type="ECO:0000313" key="9">
    <source>
        <dbReference type="Proteomes" id="UP000714420"/>
    </source>
</evidence>
<evidence type="ECO:0000256" key="1">
    <source>
        <dbReference type="ARBA" id="ARBA00004651"/>
    </source>
</evidence>
<keyword evidence="4 6" id="KW-1133">Transmembrane helix</keyword>
<feature type="domain" description="DUF2179" evidence="7">
    <location>
        <begin position="242"/>
        <end position="296"/>
    </location>
</feature>
<keyword evidence="9" id="KW-1185">Reference proteome</keyword>
<feature type="transmembrane region" description="Helical" evidence="6">
    <location>
        <begin position="195"/>
        <end position="213"/>
    </location>
</feature>
<feature type="transmembrane region" description="Helical" evidence="6">
    <location>
        <begin position="61"/>
        <end position="86"/>
    </location>
</feature>
<dbReference type="InterPro" id="IPR003740">
    <property type="entry name" value="YitT"/>
</dbReference>
<dbReference type="RefSeq" id="WP_172276051.1">
    <property type="nucleotide sequence ID" value="NZ_CASGMU010000010.1"/>
</dbReference>
<protein>
    <submittedName>
        <fullName evidence="8">YitT family protein</fullName>
    </submittedName>
</protein>
<reference evidence="8 9" key="1">
    <citation type="submission" date="2020-05" db="EMBL/GenBank/DDBJ databases">
        <title>Distinct polysaccharide utilization as determinants for interspecies competition between intestinal Prevotella spp.</title>
        <authorList>
            <person name="Galvez E.J.C."/>
            <person name="Iljazovic A."/>
            <person name="Strowig T."/>
        </authorList>
    </citation>
    <scope>NUCLEOTIDE SEQUENCE [LARGE SCALE GENOMIC DNA]</scope>
    <source>
        <strain evidence="8 9">PMUR</strain>
    </source>
</reference>
<gene>
    <name evidence="8" type="ORF">HPS56_09970</name>
</gene>
<dbReference type="InterPro" id="IPR051461">
    <property type="entry name" value="UPF0750_membrane"/>
</dbReference>
<dbReference type="InterPro" id="IPR015867">
    <property type="entry name" value="N-reg_PII/ATP_PRibTrfase_C"/>
</dbReference>
<feature type="transmembrane region" description="Helical" evidence="6">
    <location>
        <begin position="128"/>
        <end position="148"/>
    </location>
</feature>
<dbReference type="Pfam" id="PF10035">
    <property type="entry name" value="DUF2179"/>
    <property type="match status" value="1"/>
</dbReference>
<evidence type="ECO:0000259" key="7">
    <source>
        <dbReference type="Pfam" id="PF10035"/>
    </source>
</evidence>
<dbReference type="InterPro" id="IPR019264">
    <property type="entry name" value="DUF2179"/>
</dbReference>
<keyword evidence="3 6" id="KW-0812">Transmembrane</keyword>
<dbReference type="Gene3D" id="3.30.70.120">
    <property type="match status" value="1"/>
</dbReference>
<dbReference type="Proteomes" id="UP000714420">
    <property type="component" value="Unassembled WGS sequence"/>
</dbReference>
<name>A0ABX2AN63_9BACT</name>
<sequence>MKYKIVVYMKSLSDALKVRNRQQVKDLVFITLGILSYAVGYTAFILPEQVVMGGVSGMSALLFYAFGFPTGISIAVLNFAMLAIAMKALSRRFIVRTIIGVTIMSVFVSLLQPFFAAHPVITSGEDKFMHVLIGGAMSGAGLGIVFSHNGSTGGTDIIIALLNKFFRMSFGRAMQMIDICIICSSYLLFHSAETIVYGVAFTLVASYVCDYVINGTRQTVQFIIISKEYHKIADTINNKVHRGVTLVEGKGWYSKNDVNILIVMARKYESQEVFSYIKHIDPDALVSQSFCQGVFGEGFDAIR</sequence>
<dbReference type="Pfam" id="PF02588">
    <property type="entry name" value="YitT_membrane"/>
    <property type="match status" value="1"/>
</dbReference>
<evidence type="ECO:0000256" key="5">
    <source>
        <dbReference type="ARBA" id="ARBA00023136"/>
    </source>
</evidence>
<evidence type="ECO:0000256" key="4">
    <source>
        <dbReference type="ARBA" id="ARBA00022989"/>
    </source>
</evidence>
<dbReference type="PANTHER" id="PTHR33545:SF5">
    <property type="entry name" value="UPF0750 MEMBRANE PROTEIN YITT"/>
    <property type="match status" value="1"/>
</dbReference>
<feature type="transmembrane region" description="Helical" evidence="6">
    <location>
        <begin position="169"/>
        <end position="189"/>
    </location>
</feature>
<dbReference type="PANTHER" id="PTHR33545">
    <property type="entry name" value="UPF0750 MEMBRANE PROTEIN YITT-RELATED"/>
    <property type="match status" value="1"/>
</dbReference>
<keyword evidence="5 6" id="KW-0472">Membrane</keyword>